<dbReference type="OrthoDB" id="553093at2759"/>
<sequence>MLADVCAGSGVHDEFQPVVIDSDMAVPSFFKPSFSEFIEAALGVIDSREGSLEPNIAEQQQQQLLQRSSSGAQLSVTGNVSGNPSNLSTLSEHFSFEFRAAIPSAGAAQANTGSRLGLETGLVGLAAGPCGVANAETDSGGMELGMVLHPPVAPAPDVASGGVDGISLSALAGSGPALSASGASTTTAAAAMAAARRGAAGLPPHSQSLQLQQQSDLSLQAQLQAHMRAQMQQLEVLQQHTQMQQMHLQQMQKSMQIVCASSTGIGGGGDRGGGGIDVSSGADTFSPVPLAPVLLPPQTLQPLSQHQQTFMPLQSHQQQQKQQDQTAMFYASMAANPPGGMGPAVGHTGGGGGSGSGAAAVGVSQAASPQSARPLQPPSHAPAPGPSLGLVQLSNPRPCKSKRVSYTSGYSDYNASPISASPQGGLSPSTSVLVGQLSLGRDRPPTRGVDAVVIPPDTGVSSAPSSPLNLQQQQLQLLQLQQQQRLQLQQQQQLQLYQQQQKMQQGATSAMLSVVGATGALPANPAGLLVAATAAQLGGLPPCQPASQAGLPVATGGGGSSTGQVPSQDFYALGSAAEGGGGSNSDGDPHHQQTLHHTGSSGHQFHNGQTMRDKNREAQRRYRERQRGTLALLQSRAEEQAQAIEGLTREKRMVEQHNKMLLERIWKLEASLSDAQAQVRQLEMQIQQRDQQQQQDHTGSASGEDGVRDMLMDGKDAETVVSEVPGGDRVGAVIQGGDTSRTRQSNTGSPGPGPGTMGCRPTGSGTTRGNGDVKGANGDDECRGRATGGDGVAALLPSSYQLNGWPTAFTGLAVGCGFGRNDGDMDMFGLEPVPAAADSPASGGNDGGAVAPGGVEAVVMDGGDSARVSSASECRIDFASTLGLVQ</sequence>
<feature type="region of interest" description="Disordered" evidence="1">
    <location>
        <begin position="726"/>
        <end position="783"/>
    </location>
</feature>
<gene>
    <name evidence="3" type="ORF">Vretifemale_20025</name>
    <name evidence="4" type="ORF">Vretimale_19324</name>
</gene>
<accession>A0A8J4FWX9</accession>
<dbReference type="PANTHER" id="PTHR45615:SF63">
    <property type="entry name" value="CHROMOSOME UNDETERMINED SCAFFOLD_10, WHOLE GENOME SHOTGUN SEQUENCE"/>
    <property type="match status" value="1"/>
</dbReference>
<dbReference type="EMBL" id="BNCQ01000084">
    <property type="protein sequence ID" value="GIM16721.1"/>
    <property type="molecule type" value="Genomic_DNA"/>
</dbReference>
<feature type="compositionally biased region" description="Low complexity" evidence="1">
    <location>
        <begin position="683"/>
        <end position="695"/>
    </location>
</feature>
<evidence type="ECO:0000313" key="4">
    <source>
        <dbReference type="EMBL" id="GIM16721.1"/>
    </source>
</evidence>
<protein>
    <recommendedName>
        <fullName evidence="2">BZIP domain-containing protein</fullName>
    </recommendedName>
</protein>
<dbReference type="InterPro" id="IPR004827">
    <property type="entry name" value="bZIP"/>
</dbReference>
<feature type="compositionally biased region" description="Polar residues" evidence="1">
    <location>
        <begin position="737"/>
        <end position="749"/>
    </location>
</feature>
<feature type="compositionally biased region" description="Gly residues" evidence="1">
    <location>
        <begin position="339"/>
        <end position="356"/>
    </location>
</feature>
<evidence type="ECO:0000259" key="2">
    <source>
        <dbReference type="PROSITE" id="PS00036"/>
    </source>
</evidence>
<feature type="compositionally biased region" description="Pro residues" evidence="1">
    <location>
        <begin position="375"/>
        <end position="385"/>
    </location>
</feature>
<feature type="domain" description="BZIP" evidence="2">
    <location>
        <begin position="612"/>
        <end position="625"/>
    </location>
</feature>
<evidence type="ECO:0000313" key="5">
    <source>
        <dbReference type="Proteomes" id="UP000747110"/>
    </source>
</evidence>
<dbReference type="EMBL" id="BNCP01000078">
    <property type="protein sequence ID" value="GIL92508.1"/>
    <property type="molecule type" value="Genomic_DNA"/>
</dbReference>
<comment type="caution">
    <text evidence="3">The sequence shown here is derived from an EMBL/GenBank/DDBJ whole genome shotgun (WGS) entry which is preliminary data.</text>
</comment>
<dbReference type="CDD" id="cd14688">
    <property type="entry name" value="bZIP_YAP"/>
    <property type="match status" value="1"/>
</dbReference>
<evidence type="ECO:0000313" key="3">
    <source>
        <dbReference type="EMBL" id="GIL92508.1"/>
    </source>
</evidence>
<dbReference type="PROSITE" id="PS00036">
    <property type="entry name" value="BZIP_BASIC"/>
    <property type="match status" value="1"/>
</dbReference>
<feature type="region of interest" description="Disordered" evidence="1">
    <location>
        <begin position="683"/>
        <end position="709"/>
    </location>
</feature>
<evidence type="ECO:0000256" key="1">
    <source>
        <dbReference type="SAM" id="MobiDB-lite"/>
    </source>
</evidence>
<name>A0A8J4FWX9_9CHLO</name>
<proteinExistence type="predicted"/>
<feature type="region of interest" description="Disordered" evidence="1">
    <location>
        <begin position="573"/>
        <end position="624"/>
    </location>
</feature>
<feature type="compositionally biased region" description="Low complexity" evidence="1">
    <location>
        <begin position="357"/>
        <end position="372"/>
    </location>
</feature>
<dbReference type="Proteomes" id="UP000747110">
    <property type="component" value="Unassembled WGS sequence"/>
</dbReference>
<keyword evidence="5" id="KW-1185">Reference proteome</keyword>
<feature type="compositionally biased region" description="Polar residues" evidence="1">
    <location>
        <begin position="595"/>
        <end position="610"/>
    </location>
</feature>
<organism evidence="3 5">
    <name type="scientific">Volvox reticuliferus</name>
    <dbReference type="NCBI Taxonomy" id="1737510"/>
    <lineage>
        <taxon>Eukaryota</taxon>
        <taxon>Viridiplantae</taxon>
        <taxon>Chlorophyta</taxon>
        <taxon>core chlorophytes</taxon>
        <taxon>Chlorophyceae</taxon>
        <taxon>CS clade</taxon>
        <taxon>Chlamydomonadales</taxon>
        <taxon>Volvocaceae</taxon>
        <taxon>Volvox</taxon>
    </lineage>
</organism>
<feature type="region of interest" description="Disordered" evidence="1">
    <location>
        <begin position="305"/>
        <end position="403"/>
    </location>
</feature>
<dbReference type="AlphaFoldDB" id="A0A8J4FWX9"/>
<feature type="compositionally biased region" description="Low complexity" evidence="1">
    <location>
        <begin position="305"/>
        <end position="325"/>
    </location>
</feature>
<dbReference type="Proteomes" id="UP000722791">
    <property type="component" value="Unassembled WGS sequence"/>
</dbReference>
<dbReference type="PANTHER" id="PTHR45615">
    <property type="entry name" value="MYOSIN HEAVY CHAIN, NON-MUSCLE"/>
    <property type="match status" value="1"/>
</dbReference>
<reference evidence="3" key="1">
    <citation type="journal article" date="2021" name="Proc. Natl. Acad. Sci. U.S.A.">
        <title>Three genomes in the algal genus Volvox reveal the fate of a haploid sex-determining region after a transition to homothallism.</title>
        <authorList>
            <person name="Yamamoto K."/>
            <person name="Hamaji T."/>
            <person name="Kawai-Toyooka H."/>
            <person name="Matsuzaki R."/>
            <person name="Takahashi F."/>
            <person name="Nishimura Y."/>
            <person name="Kawachi M."/>
            <person name="Noguchi H."/>
            <person name="Minakuchi Y."/>
            <person name="Umen J.G."/>
            <person name="Toyoda A."/>
            <person name="Nozaki H."/>
        </authorList>
    </citation>
    <scope>NUCLEOTIDE SEQUENCE</scope>
    <source>
        <strain evidence="4">NIES-3785</strain>
        <strain evidence="3">NIES-3786</strain>
    </source>
</reference>
<feature type="compositionally biased region" description="Basic and acidic residues" evidence="1">
    <location>
        <begin position="611"/>
        <end position="624"/>
    </location>
</feature>
<dbReference type="GO" id="GO:0003700">
    <property type="term" value="F:DNA-binding transcription factor activity"/>
    <property type="evidence" value="ECO:0007669"/>
    <property type="project" value="InterPro"/>
</dbReference>